<sequence length="192" mass="22029">MKTISRRKFFFYFFGAFFFIGKSEQLFSSSCCSPKNSFLATSPLVENGFQNGFLSDLQQKNLRQFIALVVPHQGEAFEKARNNTFDSLLHSWSKDADVKKQEKLKAYLDLLQRYAQKTSRKDFYSLSSSEGTEIIQQTESQKIFQDLLNQILSVFYNNHGVWAAIGYPGPSMNDNGKYLGGYVNKGFDQLSW</sequence>
<dbReference type="InterPro" id="IPR027056">
    <property type="entry name" value="Gluconate_2DH_su3"/>
</dbReference>
<evidence type="ECO:0000313" key="2">
    <source>
        <dbReference type="Proteomes" id="UP000297713"/>
    </source>
</evidence>
<name>A0A4Y8PHB1_9BACT</name>
<organism evidence="1 2">
    <name type="scientific">Methylacidiphilum caldifontis</name>
    <dbReference type="NCBI Taxonomy" id="2795386"/>
    <lineage>
        <taxon>Bacteria</taxon>
        <taxon>Pseudomonadati</taxon>
        <taxon>Verrucomicrobiota</taxon>
        <taxon>Methylacidiphilae</taxon>
        <taxon>Methylacidiphilales</taxon>
        <taxon>Methylacidiphilaceae</taxon>
        <taxon>Methylacidiphilum (ex Ratnadevi et al. 2023)</taxon>
    </lineage>
</organism>
<keyword evidence="2" id="KW-1185">Reference proteome</keyword>
<dbReference type="Proteomes" id="UP000297713">
    <property type="component" value="Unassembled WGS sequence"/>
</dbReference>
<accession>A0A4Y8PHB1</accession>
<dbReference type="AlphaFoldDB" id="A0A4Y8PHB1"/>
<protein>
    <recommendedName>
        <fullName evidence="3">Gluconate 2-dehydrogenase subunit 3 family protein</fullName>
    </recommendedName>
</protein>
<evidence type="ECO:0000313" key="1">
    <source>
        <dbReference type="EMBL" id="TFE72050.1"/>
    </source>
</evidence>
<reference evidence="1 2" key="1">
    <citation type="submission" date="2016-05" db="EMBL/GenBank/DDBJ databases">
        <title>Diversity and Homogeneity among Thermoacidophilic Verrucomicrobia Methanotrophs Linked with Geographical Origin.</title>
        <authorList>
            <person name="Erikstad H.-A."/>
            <person name="Smestad N.B."/>
            <person name="Ceballos R.M."/>
            <person name="Birkeland N.-K."/>
        </authorList>
    </citation>
    <scope>NUCLEOTIDE SEQUENCE [LARGE SCALE GENOMIC DNA]</scope>
    <source>
        <strain evidence="1 2">Phi</strain>
    </source>
</reference>
<gene>
    <name evidence="1" type="ORF">A7Q10_03810</name>
</gene>
<comment type="caution">
    <text evidence="1">The sequence shown here is derived from an EMBL/GenBank/DDBJ whole genome shotgun (WGS) entry which is preliminary data.</text>
</comment>
<dbReference type="OrthoDB" id="4929908at2"/>
<proteinExistence type="predicted"/>
<evidence type="ECO:0008006" key="3">
    <source>
        <dbReference type="Google" id="ProtNLM"/>
    </source>
</evidence>
<dbReference type="EMBL" id="LXQC01000046">
    <property type="protein sequence ID" value="TFE72050.1"/>
    <property type="molecule type" value="Genomic_DNA"/>
</dbReference>
<dbReference type="Pfam" id="PF13618">
    <property type="entry name" value="Gluconate_2-dh3"/>
    <property type="match status" value="1"/>
</dbReference>